<organism evidence="2 3">
    <name type="scientific">Oceanospirillum multiglobuliferum</name>
    <dbReference type="NCBI Taxonomy" id="64969"/>
    <lineage>
        <taxon>Bacteria</taxon>
        <taxon>Pseudomonadati</taxon>
        <taxon>Pseudomonadota</taxon>
        <taxon>Gammaproteobacteria</taxon>
        <taxon>Oceanospirillales</taxon>
        <taxon>Oceanospirillaceae</taxon>
        <taxon>Oceanospirillum</taxon>
    </lineage>
</organism>
<keyword evidence="3" id="KW-1185">Reference proteome</keyword>
<evidence type="ECO:0000313" key="3">
    <source>
        <dbReference type="Proteomes" id="UP000191418"/>
    </source>
</evidence>
<protein>
    <submittedName>
        <fullName evidence="2">Bifunctional pyr operon transcriptional regulator/uracil phosphoribosyltransferase</fullName>
    </submittedName>
</protein>
<dbReference type="RefSeq" id="WP_078746189.1">
    <property type="nucleotide sequence ID" value="NZ_FUXG01000022.1"/>
</dbReference>
<sequence>MSQDNRLPDAEQLIAQIAERLQTLIAERQLTNIAIVGIHSGGVWVAERLHQLLAVEEALGSLDISFYRDDYTRVGLNPSVQPSHLPFTTEGRNIILVDDVIMSGRTIRAAMNELFDYGRPDSITLVTLLDLAGRELPIQPDITGQKLTLAANERIKLNGPELLRLELQDAK</sequence>
<dbReference type="GO" id="GO:0016757">
    <property type="term" value="F:glycosyltransferase activity"/>
    <property type="evidence" value="ECO:0007669"/>
    <property type="project" value="UniProtKB-KW"/>
</dbReference>
<gene>
    <name evidence="2" type="ORF">BTE48_13790</name>
</gene>
<dbReference type="NCBIfam" id="NF003545">
    <property type="entry name" value="PRK05205.1-1"/>
    <property type="match status" value="1"/>
</dbReference>
<evidence type="ECO:0000313" key="2">
    <source>
        <dbReference type="EMBL" id="OPX54557.1"/>
    </source>
</evidence>
<dbReference type="CDD" id="cd06223">
    <property type="entry name" value="PRTases_typeI"/>
    <property type="match status" value="1"/>
</dbReference>
<dbReference type="Gene3D" id="3.40.50.2020">
    <property type="match status" value="1"/>
</dbReference>
<dbReference type="STRING" id="64969.SAMN02745127_02653"/>
<keyword evidence="2" id="KW-0808">Transferase</keyword>
<dbReference type="OrthoDB" id="9802227at2"/>
<dbReference type="SUPFAM" id="SSF53271">
    <property type="entry name" value="PRTase-like"/>
    <property type="match status" value="1"/>
</dbReference>
<proteinExistence type="predicted"/>
<dbReference type="PANTHER" id="PTHR11608:SF0">
    <property type="entry name" value="BIFUNCTIONAL PROTEIN PYRR"/>
    <property type="match status" value="1"/>
</dbReference>
<dbReference type="Proteomes" id="UP000191418">
    <property type="component" value="Unassembled WGS sequence"/>
</dbReference>
<dbReference type="InterPro" id="IPR000836">
    <property type="entry name" value="PRTase_dom"/>
</dbReference>
<dbReference type="EMBL" id="MTSM01000023">
    <property type="protein sequence ID" value="OPX54557.1"/>
    <property type="molecule type" value="Genomic_DNA"/>
</dbReference>
<name>A0A1T4S0D3_9GAMM</name>
<feature type="domain" description="Phosphoribosyltransferase" evidence="1">
    <location>
        <begin position="9"/>
        <end position="146"/>
    </location>
</feature>
<accession>A0A1T4S0D3</accession>
<reference evidence="2 3" key="1">
    <citation type="submission" date="2017-01" db="EMBL/GenBank/DDBJ databases">
        <title>Genome Sequencing of a Marine Spirillum, Oceanospirillum multiglobuliferum ATCC 33336, from Japan.</title>
        <authorList>
            <person name="Carney J.G."/>
            <person name="Trachtenberg A.M."/>
            <person name="Rheaume B.A."/>
            <person name="Linnane J.D."/>
            <person name="Pitts N.L."/>
            <person name="Mykles D.L."/>
            <person name="Maclea K.S."/>
        </authorList>
    </citation>
    <scope>NUCLEOTIDE SEQUENCE [LARGE SCALE GENOMIC DNA]</scope>
    <source>
        <strain evidence="2 3">ATCC 33336</strain>
    </source>
</reference>
<dbReference type="PANTHER" id="PTHR11608">
    <property type="entry name" value="BIFUNCTIONAL PROTEIN PYRR"/>
    <property type="match status" value="1"/>
</dbReference>
<keyword evidence="2" id="KW-0328">Glycosyltransferase</keyword>
<dbReference type="InterPro" id="IPR050137">
    <property type="entry name" value="PyrR_bifunctional"/>
</dbReference>
<dbReference type="AlphaFoldDB" id="A0A1T4S0D3"/>
<evidence type="ECO:0000259" key="1">
    <source>
        <dbReference type="Pfam" id="PF00156"/>
    </source>
</evidence>
<dbReference type="InterPro" id="IPR029057">
    <property type="entry name" value="PRTase-like"/>
</dbReference>
<dbReference type="Pfam" id="PF00156">
    <property type="entry name" value="Pribosyltran"/>
    <property type="match status" value="1"/>
</dbReference>
<comment type="caution">
    <text evidence="2">The sequence shown here is derived from an EMBL/GenBank/DDBJ whole genome shotgun (WGS) entry which is preliminary data.</text>
</comment>